<organism evidence="2">
    <name type="scientific">human gut metagenome</name>
    <dbReference type="NCBI Taxonomy" id="408170"/>
    <lineage>
        <taxon>unclassified sequences</taxon>
        <taxon>metagenomes</taxon>
        <taxon>organismal metagenomes</taxon>
    </lineage>
</organism>
<dbReference type="EMBL" id="AJWZ01000464">
    <property type="protein sequence ID" value="EKC76788.1"/>
    <property type="molecule type" value="Genomic_DNA"/>
</dbReference>
<dbReference type="GO" id="GO:0008168">
    <property type="term" value="F:methyltransferase activity"/>
    <property type="evidence" value="ECO:0007669"/>
    <property type="project" value="UniProtKB-KW"/>
</dbReference>
<protein>
    <submittedName>
        <fullName evidence="2">N-6 DNA Methylase</fullName>
    </submittedName>
</protein>
<keyword evidence="2" id="KW-0489">Methyltransferase</keyword>
<comment type="caution">
    <text evidence="2">The sequence shown here is derived from an EMBL/GenBank/DDBJ whole genome shotgun (WGS) entry which is preliminary data.</text>
</comment>
<reference evidence="2" key="1">
    <citation type="journal article" date="2013" name="Environ. Microbiol.">
        <title>Microbiota from the distal guts of lean and obese adolescents exhibit partial functional redundancy besides clear differences in community structure.</title>
        <authorList>
            <person name="Ferrer M."/>
            <person name="Ruiz A."/>
            <person name="Lanza F."/>
            <person name="Haange S.B."/>
            <person name="Oberbach A."/>
            <person name="Till H."/>
            <person name="Bargiela R."/>
            <person name="Campoy C."/>
            <person name="Segura M.T."/>
            <person name="Richter M."/>
            <person name="von Bergen M."/>
            <person name="Seifert J."/>
            <person name="Suarez A."/>
        </authorList>
    </citation>
    <scope>NUCLEOTIDE SEQUENCE</scope>
</reference>
<evidence type="ECO:0000256" key="1">
    <source>
        <dbReference type="SAM" id="MobiDB-lite"/>
    </source>
</evidence>
<feature type="non-terminal residue" evidence="2">
    <location>
        <position position="1"/>
    </location>
</feature>
<dbReference type="GO" id="GO:0032259">
    <property type="term" value="P:methylation"/>
    <property type="evidence" value="ECO:0007669"/>
    <property type="project" value="UniProtKB-KW"/>
</dbReference>
<feature type="compositionally biased region" description="Basic and acidic residues" evidence="1">
    <location>
        <begin position="30"/>
        <end position="40"/>
    </location>
</feature>
<proteinExistence type="predicted"/>
<feature type="region of interest" description="Disordered" evidence="1">
    <location>
        <begin position="1"/>
        <end position="46"/>
    </location>
</feature>
<evidence type="ECO:0000313" key="2">
    <source>
        <dbReference type="EMBL" id="EKC76788.1"/>
    </source>
</evidence>
<feature type="compositionally biased region" description="Polar residues" evidence="1">
    <location>
        <begin position="15"/>
        <end position="24"/>
    </location>
</feature>
<name>K1U3H9_9ZZZZ</name>
<accession>K1U3H9</accession>
<keyword evidence="2" id="KW-0808">Transferase</keyword>
<gene>
    <name evidence="2" type="ORF">OBE_00674</name>
</gene>
<feature type="compositionally biased region" description="Basic and acidic residues" evidence="1">
    <location>
        <begin position="1"/>
        <end position="11"/>
    </location>
</feature>
<dbReference type="AlphaFoldDB" id="K1U3H9"/>
<sequence>AVQNKVERPAIKLETVSSAQTVETPTEKPQPADEKPEIEPRPQYSAGVQLTLLDLWGMTEEVSQPKTSKKKRR</sequence>